<feature type="binding site" evidence="5">
    <location>
        <position position="395"/>
    </location>
    <ligand>
        <name>Ca(2+)</name>
        <dbReference type="ChEBI" id="CHEBI:29108"/>
    </ligand>
</feature>
<dbReference type="PANTHER" id="PTHR34218">
    <property type="entry name" value="PEPTIDASE S45 PENICILLIN AMIDASE"/>
    <property type="match status" value="1"/>
</dbReference>
<sequence length="926" mass="101337">MPPNTTASTGQQPGKSGRKKGRRGRLIVIVLVLAVVAGVTGGAYWSISTVRASFPQTKGSITLDGLSGPVDVKRDGYGIPQIYASSDEDLFMAQGFVQAQDRFYEMDVRRHMTSGRLSEMFGKSQVDNDEFLRTLGWNRVAEQEYEKTLSDSTKKYLQAYAKGVNAYLDGKGNKDISLEYAALGFANDYKPQKWTPVDSIAWLKAMAWDLRGNMQDEIDRALMTSRLGPKEIQDLYPDYPYGRNKTIVQAGQYDEVTRTFEQGSASTAGSSADSSTSGTGTAAGSDGTGLQSQLSGLQDVLDDLPTAVGVNGNGIGSNSWVVGGKHTITGKPLLANDPHLSAALPSVWYQMGLHCRSVSSKCQYDVSGYTFAGMPGVIIGHNKSIAWGMTNSGVDVTDLYLEKLSGDGYLYDGKTRPFTTREETIKVAGGSPKKIVVRETGNGPLLSDRSSELVKVGKKATVDTAAPDRGDGYGISLRWTALQAGTTMDAVFAMDKAKNWTDFRAAGALFDVPSQNLIYADTDGNIGYTLPGRIPTRAQGYDGSVPAPGWDSKSRWTGYIDDDELPYEYNPSRGYIVTANQAVVDKAKYPYTLTTNWGYGARSQRITDLIQSKIDDGGKISTEDMRQMQLDNSSEIAKLLVPKLLKIDIDDKTVRDADDVREAQELLEGWDYTQDADSAAAAYFNSVWRNILKLAFGNKLPKELRVKGQCLWIDPVNTTGPADDTEKVRECGERDADQAQPDGGDRWFEVVRSLLDDEKSDWWTTPKNGTRPAATDRDGLFKRAMIDARWELTAKLGKDIDTWSWGRLHRLFLKNQTLGTDGPGFLQYALNRGPWKLSGGEATVNASGWNAAGGYGVVWVPSMRMVVNLGDLDKSKWINLTGASGHAYNAHYTDQTDKWADGELLDWSFSNGAVDESTSDTLVLKP</sequence>
<organism evidence="8">
    <name type="scientific">Streptomyces sp. R11</name>
    <dbReference type="NCBI Taxonomy" id="3238625"/>
    <lineage>
        <taxon>Bacteria</taxon>
        <taxon>Bacillati</taxon>
        <taxon>Actinomycetota</taxon>
        <taxon>Actinomycetes</taxon>
        <taxon>Kitasatosporales</taxon>
        <taxon>Streptomycetaceae</taxon>
        <taxon>Streptomyces</taxon>
    </lineage>
</organism>
<dbReference type="SUPFAM" id="SSF56235">
    <property type="entry name" value="N-terminal nucleophile aminohydrolases (Ntn hydrolases)"/>
    <property type="match status" value="1"/>
</dbReference>
<feature type="binding site" evidence="5">
    <location>
        <position position="398"/>
    </location>
    <ligand>
        <name>Ca(2+)</name>
        <dbReference type="ChEBI" id="CHEBI:29108"/>
    </ligand>
</feature>
<dbReference type="Pfam" id="PF01804">
    <property type="entry name" value="Penicil_amidase"/>
    <property type="match status" value="1"/>
</dbReference>
<dbReference type="InterPro" id="IPR023343">
    <property type="entry name" value="Penicillin_amidase_dom1"/>
</dbReference>
<feature type="active site" description="Nucleophile" evidence="4">
    <location>
        <position position="317"/>
    </location>
</feature>
<dbReference type="GO" id="GO:0046872">
    <property type="term" value="F:metal ion binding"/>
    <property type="evidence" value="ECO:0007669"/>
    <property type="project" value="UniProtKB-KW"/>
</dbReference>
<dbReference type="Gene3D" id="3.60.20.10">
    <property type="entry name" value="Glutamine Phosphoribosylpyrophosphate, subunit 1, domain 1"/>
    <property type="match status" value="2"/>
</dbReference>
<dbReference type="InterPro" id="IPR014395">
    <property type="entry name" value="Pen/GL7ACA/AHL_acylase"/>
</dbReference>
<dbReference type="AlphaFoldDB" id="A0AB39N239"/>
<feature type="region of interest" description="Disordered" evidence="6">
    <location>
        <begin position="1"/>
        <end position="20"/>
    </location>
</feature>
<dbReference type="EMBL" id="CP163432">
    <property type="protein sequence ID" value="XDQ11373.1"/>
    <property type="molecule type" value="Genomic_DNA"/>
</dbReference>
<dbReference type="InterPro" id="IPR029055">
    <property type="entry name" value="Ntn_hydrolases_N"/>
</dbReference>
<evidence type="ECO:0000313" key="8">
    <source>
        <dbReference type="EMBL" id="XDQ11373.1"/>
    </source>
</evidence>
<comment type="similarity">
    <text evidence="1">Belongs to the peptidase S45 family.</text>
</comment>
<dbReference type="InterPro" id="IPR002692">
    <property type="entry name" value="S45"/>
</dbReference>
<dbReference type="Gene3D" id="2.30.120.10">
    <property type="match status" value="1"/>
</dbReference>
<evidence type="ECO:0000256" key="1">
    <source>
        <dbReference type="ARBA" id="ARBA00006586"/>
    </source>
</evidence>
<keyword evidence="3" id="KW-0865">Zymogen</keyword>
<dbReference type="Gene3D" id="1.10.439.10">
    <property type="entry name" value="Penicillin Amidohydrolase, domain 1"/>
    <property type="match status" value="1"/>
</dbReference>
<dbReference type="PANTHER" id="PTHR34218:SF4">
    <property type="entry name" value="ACYL-HOMOSERINE LACTONE ACYLASE QUIP"/>
    <property type="match status" value="1"/>
</dbReference>
<dbReference type="RefSeq" id="WP_369271622.1">
    <property type="nucleotide sequence ID" value="NZ_CP163432.1"/>
</dbReference>
<dbReference type="PIRSF" id="PIRSF001227">
    <property type="entry name" value="Pen_acylase"/>
    <property type="match status" value="1"/>
</dbReference>
<dbReference type="GO" id="GO:0016811">
    <property type="term" value="F:hydrolase activity, acting on carbon-nitrogen (but not peptide) bonds, in linear amides"/>
    <property type="evidence" value="ECO:0007669"/>
    <property type="project" value="InterPro"/>
</dbReference>
<protein>
    <submittedName>
        <fullName evidence="8">Penicillin acylase family protein</fullName>
    </submittedName>
</protein>
<evidence type="ECO:0000256" key="4">
    <source>
        <dbReference type="PIRSR" id="PIRSR001227-1"/>
    </source>
</evidence>
<accession>A0AB39N239</accession>
<reference evidence="8" key="1">
    <citation type="submission" date="2024-07" db="EMBL/GenBank/DDBJ databases">
        <authorList>
            <person name="Yu S.T."/>
        </authorList>
    </citation>
    <scope>NUCLEOTIDE SEQUENCE</scope>
    <source>
        <strain evidence="8">R11</strain>
    </source>
</reference>
<evidence type="ECO:0000256" key="7">
    <source>
        <dbReference type="SAM" id="Phobius"/>
    </source>
</evidence>
<feature type="binding site" evidence="5">
    <location>
        <position position="217"/>
    </location>
    <ligand>
        <name>Ca(2+)</name>
        <dbReference type="ChEBI" id="CHEBI:29108"/>
    </ligand>
</feature>
<dbReference type="InterPro" id="IPR043146">
    <property type="entry name" value="Penicillin_amidase_N_B-knob"/>
</dbReference>
<evidence type="ECO:0000256" key="6">
    <source>
        <dbReference type="SAM" id="MobiDB-lite"/>
    </source>
</evidence>
<keyword evidence="7" id="KW-0472">Membrane</keyword>
<keyword evidence="2" id="KW-0378">Hydrolase</keyword>
<feature type="compositionally biased region" description="Polar residues" evidence="6">
    <location>
        <begin position="1"/>
        <end position="13"/>
    </location>
</feature>
<proteinExistence type="inferred from homology"/>
<keyword evidence="5" id="KW-0479">Metal-binding</keyword>
<dbReference type="CDD" id="cd03747">
    <property type="entry name" value="Ntn_PGA_like"/>
    <property type="match status" value="1"/>
</dbReference>
<evidence type="ECO:0000256" key="5">
    <source>
        <dbReference type="PIRSR" id="PIRSR001227-2"/>
    </source>
</evidence>
<evidence type="ECO:0000256" key="3">
    <source>
        <dbReference type="ARBA" id="ARBA00023145"/>
    </source>
</evidence>
<comment type="cofactor">
    <cofactor evidence="5">
        <name>Ca(2+)</name>
        <dbReference type="ChEBI" id="CHEBI:29108"/>
    </cofactor>
    <text evidence="5">Binds 1 Ca(2+) ion per dimer.</text>
</comment>
<evidence type="ECO:0000256" key="2">
    <source>
        <dbReference type="ARBA" id="ARBA00022801"/>
    </source>
</evidence>
<keyword evidence="5" id="KW-0106">Calcium</keyword>
<feature type="region of interest" description="Disordered" evidence="6">
    <location>
        <begin position="261"/>
        <end position="289"/>
    </location>
</feature>
<keyword evidence="7" id="KW-1133">Transmembrane helix</keyword>
<feature type="transmembrane region" description="Helical" evidence="7">
    <location>
        <begin position="26"/>
        <end position="47"/>
    </location>
</feature>
<feature type="compositionally biased region" description="Low complexity" evidence="6">
    <location>
        <begin position="263"/>
        <end position="289"/>
    </location>
</feature>
<dbReference type="GO" id="GO:0017000">
    <property type="term" value="P:antibiotic biosynthetic process"/>
    <property type="evidence" value="ECO:0007669"/>
    <property type="project" value="InterPro"/>
</dbReference>
<name>A0AB39N239_9ACTN</name>
<gene>
    <name evidence="8" type="ORF">AB5J55_17730</name>
</gene>
<keyword evidence="7" id="KW-0812">Transmembrane</keyword>